<name>A0A5C7HS64_9ROSI</name>
<dbReference type="GO" id="GO:0047874">
    <property type="term" value="F:dolichyldiphosphatase activity"/>
    <property type="evidence" value="ECO:0007669"/>
    <property type="project" value="TreeGrafter"/>
</dbReference>
<dbReference type="AlphaFoldDB" id="A0A5C7HS64"/>
<dbReference type="GO" id="GO:0008610">
    <property type="term" value="P:lipid biosynthetic process"/>
    <property type="evidence" value="ECO:0007669"/>
    <property type="project" value="TreeGrafter"/>
</dbReference>
<dbReference type="SUPFAM" id="SSF48317">
    <property type="entry name" value="Acid phosphatase/Vanadium-dependent haloperoxidase"/>
    <property type="match status" value="1"/>
</dbReference>
<dbReference type="PANTHER" id="PTHR11247">
    <property type="entry name" value="PALMITOYL-PROTEIN THIOESTERASE/DOLICHYLDIPHOSPHATASE 1"/>
    <property type="match status" value="1"/>
</dbReference>
<dbReference type="EMBL" id="VAHF01000006">
    <property type="protein sequence ID" value="TXG59685.1"/>
    <property type="molecule type" value="Genomic_DNA"/>
</dbReference>
<evidence type="ECO:0000256" key="1">
    <source>
        <dbReference type="ARBA" id="ARBA00022801"/>
    </source>
</evidence>
<evidence type="ECO:0000256" key="2">
    <source>
        <dbReference type="SAM" id="Phobius"/>
    </source>
</evidence>
<protein>
    <recommendedName>
        <fullName evidence="5">Phosphatidic acid phosphatase type 2/haloperoxidase domain-containing protein</fullName>
    </recommendedName>
</protein>
<evidence type="ECO:0000313" key="3">
    <source>
        <dbReference type="EMBL" id="TXG59685.1"/>
    </source>
</evidence>
<keyword evidence="2" id="KW-0472">Membrane</keyword>
<feature type="transmembrane region" description="Helical" evidence="2">
    <location>
        <begin position="124"/>
        <end position="145"/>
    </location>
</feature>
<dbReference type="GO" id="GO:0006487">
    <property type="term" value="P:protein N-linked glycosylation"/>
    <property type="evidence" value="ECO:0007669"/>
    <property type="project" value="TreeGrafter"/>
</dbReference>
<sequence>MSTTITNIILVQPSCCPINTGDSTKLKSLKPTSVLLYSCRKSSFRGGFAAITMAKMVKTSAFRTSRDGDEDIGVMDVEHEALPLINGSTRSLSAGIESTLNRLSKWLVSGLFGALIIGRHDIEALWILMGSILNAMLSIALKRILNQERPVSTLRSDPGMPSSHAQSIFFIFSFAIISSNVLVFRFRFLFFLNAKHVINTCPNCPNADAVVEWMGLNEVSLAISGIALALAIYLTWLRVSQKLHTIPQVVVGAAVGSTFFTLWLLSWNALVMEAFNSSLWVQIIVYLGAAGLCLGFLLYVIRNWFKDER</sequence>
<accession>A0A5C7HS64</accession>
<gene>
    <name evidence="3" type="ORF">EZV62_014258</name>
</gene>
<dbReference type="InterPro" id="IPR036938">
    <property type="entry name" value="PAP2/HPO_sf"/>
</dbReference>
<feature type="transmembrane region" description="Helical" evidence="2">
    <location>
        <begin position="166"/>
        <end position="186"/>
    </location>
</feature>
<organism evidence="3 4">
    <name type="scientific">Acer yangbiense</name>
    <dbReference type="NCBI Taxonomy" id="1000413"/>
    <lineage>
        <taxon>Eukaryota</taxon>
        <taxon>Viridiplantae</taxon>
        <taxon>Streptophyta</taxon>
        <taxon>Embryophyta</taxon>
        <taxon>Tracheophyta</taxon>
        <taxon>Spermatophyta</taxon>
        <taxon>Magnoliopsida</taxon>
        <taxon>eudicotyledons</taxon>
        <taxon>Gunneridae</taxon>
        <taxon>Pentapetalae</taxon>
        <taxon>rosids</taxon>
        <taxon>malvids</taxon>
        <taxon>Sapindales</taxon>
        <taxon>Sapindaceae</taxon>
        <taxon>Hippocastanoideae</taxon>
        <taxon>Acereae</taxon>
        <taxon>Acer</taxon>
    </lineage>
</organism>
<comment type="caution">
    <text evidence="3">The sequence shown here is derived from an EMBL/GenBank/DDBJ whole genome shotgun (WGS) entry which is preliminary data.</text>
</comment>
<feature type="transmembrane region" description="Helical" evidence="2">
    <location>
        <begin position="219"/>
        <end position="237"/>
    </location>
</feature>
<keyword evidence="1" id="KW-0378">Hydrolase</keyword>
<dbReference type="GO" id="GO:0005789">
    <property type="term" value="C:endoplasmic reticulum membrane"/>
    <property type="evidence" value="ECO:0007669"/>
    <property type="project" value="TreeGrafter"/>
</dbReference>
<keyword evidence="2" id="KW-0812">Transmembrane</keyword>
<dbReference type="OrthoDB" id="302705at2759"/>
<dbReference type="PANTHER" id="PTHR11247:SF40">
    <property type="entry name" value="LIPID PHOSPHATE PHOSPHATASE EPSILON 1, CHLOROPLASTIC"/>
    <property type="match status" value="1"/>
</dbReference>
<evidence type="ECO:0008006" key="5">
    <source>
        <dbReference type="Google" id="ProtNLM"/>
    </source>
</evidence>
<reference evidence="4" key="1">
    <citation type="journal article" date="2019" name="Gigascience">
        <title>De novo genome assembly of the endangered Acer yangbiense, a plant species with extremely small populations endemic to Yunnan Province, China.</title>
        <authorList>
            <person name="Yang J."/>
            <person name="Wariss H.M."/>
            <person name="Tao L."/>
            <person name="Zhang R."/>
            <person name="Yun Q."/>
            <person name="Hollingsworth P."/>
            <person name="Dao Z."/>
            <person name="Luo G."/>
            <person name="Guo H."/>
            <person name="Ma Y."/>
            <person name="Sun W."/>
        </authorList>
    </citation>
    <scope>NUCLEOTIDE SEQUENCE [LARGE SCALE GENOMIC DNA]</scope>
    <source>
        <strain evidence="4">cv. Malutang</strain>
    </source>
</reference>
<keyword evidence="2" id="KW-1133">Transmembrane helix</keyword>
<keyword evidence="4" id="KW-1185">Reference proteome</keyword>
<feature type="transmembrane region" description="Helical" evidence="2">
    <location>
        <begin position="279"/>
        <end position="301"/>
    </location>
</feature>
<feature type="transmembrane region" description="Helical" evidence="2">
    <location>
        <begin position="249"/>
        <end position="267"/>
    </location>
</feature>
<dbReference type="Proteomes" id="UP000323000">
    <property type="component" value="Chromosome 6"/>
</dbReference>
<evidence type="ECO:0000313" key="4">
    <source>
        <dbReference type="Proteomes" id="UP000323000"/>
    </source>
</evidence>
<proteinExistence type="predicted"/>